<evidence type="ECO:0000313" key="12">
    <source>
        <dbReference type="Proteomes" id="UP000659654"/>
    </source>
</evidence>
<evidence type="ECO:0000256" key="4">
    <source>
        <dbReference type="ARBA" id="ARBA00022723"/>
    </source>
</evidence>
<dbReference type="PANTHER" id="PTHR12271">
    <property type="entry name" value="POLY A POLYMERASE CID PAP -RELATED"/>
    <property type="match status" value="1"/>
</dbReference>
<evidence type="ECO:0000313" key="11">
    <source>
        <dbReference type="Proteomes" id="UP000095284"/>
    </source>
</evidence>
<dbReference type="InterPro" id="IPR054708">
    <property type="entry name" value="MTPAP-like_central"/>
</dbReference>
<dbReference type="Proteomes" id="UP000582659">
    <property type="component" value="Unassembled WGS sequence"/>
</dbReference>
<feature type="compositionally biased region" description="Polar residues" evidence="6">
    <location>
        <begin position="89"/>
        <end position="108"/>
    </location>
</feature>
<dbReference type="EMBL" id="CAJFDI010000001">
    <property type="protein sequence ID" value="CAD5209115.1"/>
    <property type="molecule type" value="Genomic_DNA"/>
</dbReference>
<dbReference type="CDD" id="cd05402">
    <property type="entry name" value="NT_PAP_TUTase"/>
    <property type="match status" value="1"/>
</dbReference>
<evidence type="ECO:0000313" key="13">
    <source>
        <dbReference type="WBParaSite" id="BXY_1002000.1"/>
    </source>
</evidence>
<feature type="compositionally biased region" description="Basic and acidic residues" evidence="6">
    <location>
        <begin position="55"/>
        <end position="71"/>
    </location>
</feature>
<dbReference type="InterPro" id="IPR043519">
    <property type="entry name" value="NT_sf"/>
</dbReference>
<dbReference type="SUPFAM" id="SSF81631">
    <property type="entry name" value="PAP/OAS1 substrate-binding domain"/>
    <property type="match status" value="1"/>
</dbReference>
<evidence type="ECO:0000256" key="3">
    <source>
        <dbReference type="ARBA" id="ARBA00022679"/>
    </source>
</evidence>
<dbReference type="GO" id="GO:0046872">
    <property type="term" value="F:metal ion binding"/>
    <property type="evidence" value="ECO:0007669"/>
    <property type="project" value="UniProtKB-KW"/>
</dbReference>
<dbReference type="GO" id="GO:0031123">
    <property type="term" value="P:RNA 3'-end processing"/>
    <property type="evidence" value="ECO:0007669"/>
    <property type="project" value="TreeGrafter"/>
</dbReference>
<evidence type="ECO:0000256" key="2">
    <source>
        <dbReference type="ARBA" id="ARBA00001946"/>
    </source>
</evidence>
<evidence type="ECO:0000256" key="6">
    <source>
        <dbReference type="SAM" id="MobiDB-lite"/>
    </source>
</evidence>
<dbReference type="SUPFAM" id="SSF81301">
    <property type="entry name" value="Nucleotidyltransferase"/>
    <property type="match status" value="1"/>
</dbReference>
<evidence type="ECO:0000313" key="9">
    <source>
        <dbReference type="EMBL" id="CAD5209115.1"/>
    </source>
</evidence>
<accession>A0A1I7SAH3</accession>
<dbReference type="PANTHER" id="PTHR12271:SF117">
    <property type="entry name" value="PAP-ASSOCIATED DOMAIN-CONTAINING PROTEIN"/>
    <property type="match status" value="1"/>
</dbReference>
<comment type="cofactor">
    <cofactor evidence="1">
        <name>Mn(2+)</name>
        <dbReference type="ChEBI" id="CHEBI:29035"/>
    </cofactor>
</comment>
<feature type="compositionally biased region" description="Basic residues" evidence="6">
    <location>
        <begin position="1"/>
        <end position="10"/>
    </location>
</feature>
<dbReference type="OrthoDB" id="2274644at2759"/>
<keyword evidence="3" id="KW-0808">Transferase</keyword>
<dbReference type="InterPro" id="IPR002058">
    <property type="entry name" value="PAP_assoc"/>
</dbReference>
<feature type="compositionally biased region" description="Polar residues" evidence="6">
    <location>
        <begin position="24"/>
        <end position="34"/>
    </location>
</feature>
<gene>
    <name evidence="9" type="ORF">BXYJ_LOCUS1281</name>
</gene>
<dbReference type="eggNOG" id="KOG2277">
    <property type="taxonomic scope" value="Eukaryota"/>
</dbReference>
<dbReference type="Pfam" id="PF03828">
    <property type="entry name" value="PAP_assoc"/>
    <property type="match status" value="1"/>
</dbReference>
<dbReference type="GO" id="GO:1990817">
    <property type="term" value="F:poly(A) RNA polymerase activity"/>
    <property type="evidence" value="ECO:0007669"/>
    <property type="project" value="TreeGrafter"/>
</dbReference>
<dbReference type="Gene3D" id="3.30.460.10">
    <property type="entry name" value="Beta Polymerase, domain 2"/>
    <property type="match status" value="1"/>
</dbReference>
<feature type="compositionally biased region" description="Basic and acidic residues" evidence="6">
    <location>
        <begin position="109"/>
        <end position="119"/>
    </location>
</feature>
<evidence type="ECO:0000259" key="8">
    <source>
        <dbReference type="Pfam" id="PF22600"/>
    </source>
</evidence>
<organism evidence="11 13">
    <name type="scientific">Bursaphelenchus xylophilus</name>
    <name type="common">Pinewood nematode worm</name>
    <name type="synonym">Aphelenchoides xylophilus</name>
    <dbReference type="NCBI Taxonomy" id="6326"/>
    <lineage>
        <taxon>Eukaryota</taxon>
        <taxon>Metazoa</taxon>
        <taxon>Ecdysozoa</taxon>
        <taxon>Nematoda</taxon>
        <taxon>Chromadorea</taxon>
        <taxon>Rhabditida</taxon>
        <taxon>Tylenchina</taxon>
        <taxon>Tylenchomorpha</taxon>
        <taxon>Aphelenchoidea</taxon>
        <taxon>Aphelenchoididae</taxon>
        <taxon>Bursaphelenchus</taxon>
    </lineage>
</organism>
<feature type="region of interest" description="Disordered" evidence="6">
    <location>
        <begin position="1"/>
        <end position="130"/>
    </location>
</feature>
<dbReference type="AlphaFoldDB" id="A0A1I7SAH3"/>
<dbReference type="Proteomes" id="UP000095284">
    <property type="component" value="Unplaced"/>
</dbReference>
<feature type="domain" description="Poly(A) RNA polymerase mitochondrial-like central palm" evidence="8">
    <location>
        <begin position="178"/>
        <end position="322"/>
    </location>
</feature>
<evidence type="ECO:0000259" key="7">
    <source>
        <dbReference type="Pfam" id="PF03828"/>
    </source>
</evidence>
<evidence type="ECO:0000313" key="10">
    <source>
        <dbReference type="EMBL" id="CAG9083887.1"/>
    </source>
</evidence>
<sequence>MGKGKKRKNKNNSNAVQKKLKFEQGTSNEVNQPNGGKHDLVVIDEVGNSDDEVYEDVKADPKLLEDSRDEGIQAAGSSTEKLDERGLESTDSGCSSDVNGLSETPSYKTQEENSRERGNNDVIELSEDDEDEDSVFVINDKHKYKHPEGPHPVLDPTIFDRIREYKAKFPKAFQHFEYQIDQHFIDNVQKDLTFWWKMEVRKNLLNVINQQFPGANLVVVGSTINGCGAMCSDMDLCCIIKDRFTNAASSERGFAIKCLRKMQKLFYRNRHAIKLDKLLVINAKVPILRITFLHPFEGLEVDLNVNNTAGINNSHLLHYYSRIDDRLPSLCLLIKHWAKKNGIGEAMSGTFNSYSLILLCIHFLQVAVQPPILPNLQECHAARFEYTEDVARLTVFDDLPPNYPDPRLNTSTVGELLIAFFDYYSKFDFENWAISIRRATVFPRAELADNNYRFKMYIEEPYDGLNTARCVTQPEKFELIMDAFKEARNAFLGKFRPNLRRIQVGKVFGGSD</sequence>
<keyword evidence="4" id="KW-0479">Metal-binding</keyword>
<proteinExistence type="predicted"/>
<dbReference type="SMR" id="A0A1I7SAH3"/>
<dbReference type="Proteomes" id="UP000659654">
    <property type="component" value="Unassembled WGS sequence"/>
</dbReference>
<name>A0A1I7SAH3_BURXY</name>
<protein>
    <submittedName>
        <fullName evidence="9">(pine wood nematode) hypothetical protein</fullName>
    </submittedName>
    <submittedName>
        <fullName evidence="13">PAP-associated domain-containing protein</fullName>
    </submittedName>
</protein>
<keyword evidence="12" id="KW-1185">Reference proteome</keyword>
<dbReference type="Pfam" id="PF22600">
    <property type="entry name" value="MTPAP-like_central"/>
    <property type="match status" value="1"/>
</dbReference>
<reference evidence="10" key="2">
    <citation type="submission" date="2020-08" db="EMBL/GenBank/DDBJ databases">
        <authorList>
            <person name="Kikuchi T."/>
        </authorList>
    </citation>
    <scope>NUCLEOTIDE SEQUENCE</scope>
    <source>
        <strain evidence="9">Ka4C1</strain>
    </source>
</reference>
<dbReference type="WBParaSite" id="BXY_1002000.1">
    <property type="protein sequence ID" value="BXY_1002000.1"/>
    <property type="gene ID" value="BXY_1002000"/>
</dbReference>
<comment type="cofactor">
    <cofactor evidence="2">
        <name>Mg(2+)</name>
        <dbReference type="ChEBI" id="CHEBI:18420"/>
    </cofactor>
</comment>
<dbReference type="Gene3D" id="1.10.1410.10">
    <property type="match status" value="1"/>
</dbReference>
<keyword evidence="5" id="KW-0460">Magnesium</keyword>
<evidence type="ECO:0000256" key="5">
    <source>
        <dbReference type="ARBA" id="ARBA00022842"/>
    </source>
</evidence>
<evidence type="ECO:0000256" key="1">
    <source>
        <dbReference type="ARBA" id="ARBA00001936"/>
    </source>
</evidence>
<reference evidence="13" key="1">
    <citation type="submission" date="2016-11" db="UniProtKB">
        <authorList>
            <consortium name="WormBaseParasite"/>
        </authorList>
    </citation>
    <scope>IDENTIFICATION</scope>
</reference>
<feature type="domain" description="PAP-associated" evidence="7">
    <location>
        <begin position="413"/>
        <end position="463"/>
    </location>
</feature>
<dbReference type="EMBL" id="CAJFCV020000001">
    <property type="protein sequence ID" value="CAG9083887.1"/>
    <property type="molecule type" value="Genomic_DNA"/>
</dbReference>